<protein>
    <submittedName>
        <fullName evidence="2">Uncharacterized protein</fullName>
    </submittedName>
</protein>
<reference evidence="2" key="1">
    <citation type="thesis" date="2021" institute="BYU ScholarsArchive" country="Provo, UT, USA">
        <title>Applications of and Algorithms for Genome Assembly and Genomic Analyses with an Emphasis on Marine Teleosts.</title>
        <authorList>
            <person name="Pickett B.D."/>
        </authorList>
    </citation>
    <scope>NUCLEOTIDE SEQUENCE</scope>
    <source>
        <strain evidence="2">HI-2016</strain>
    </source>
</reference>
<evidence type="ECO:0000256" key="1">
    <source>
        <dbReference type="SAM" id="MobiDB-lite"/>
    </source>
</evidence>
<sequence length="104" mass="11232">MCYNTVDVGQCAVTQRQYPGSPAQTNCRDTAALTQESSHTNVSSVRRSLLAVTTCPNTSKSIAFPGATEQRVPQTEPTTPRNSQTVFPLKLNLLPPGKAKQFPP</sequence>
<dbReference type="AlphaFoldDB" id="A0A8T2MW23"/>
<proteinExistence type="predicted"/>
<accession>A0A8T2MW23</accession>
<gene>
    <name evidence="2" type="ORF">JZ751_028711</name>
</gene>
<comment type="caution">
    <text evidence="2">The sequence shown here is derived from an EMBL/GenBank/DDBJ whole genome shotgun (WGS) entry which is preliminary data.</text>
</comment>
<keyword evidence="3" id="KW-1185">Reference proteome</keyword>
<dbReference type="EMBL" id="JAFBMS010000870">
    <property type="protein sequence ID" value="KAG9329878.1"/>
    <property type="molecule type" value="Genomic_DNA"/>
</dbReference>
<evidence type="ECO:0000313" key="2">
    <source>
        <dbReference type="EMBL" id="KAG9329878.1"/>
    </source>
</evidence>
<feature type="region of interest" description="Disordered" evidence="1">
    <location>
        <begin position="62"/>
        <end position="88"/>
    </location>
</feature>
<name>A0A8T2MW23_9TELE</name>
<dbReference type="Proteomes" id="UP000824540">
    <property type="component" value="Unassembled WGS sequence"/>
</dbReference>
<feature type="compositionally biased region" description="Polar residues" evidence="1">
    <location>
        <begin position="71"/>
        <end position="86"/>
    </location>
</feature>
<organism evidence="2 3">
    <name type="scientific">Albula glossodonta</name>
    <name type="common">roundjaw bonefish</name>
    <dbReference type="NCBI Taxonomy" id="121402"/>
    <lineage>
        <taxon>Eukaryota</taxon>
        <taxon>Metazoa</taxon>
        <taxon>Chordata</taxon>
        <taxon>Craniata</taxon>
        <taxon>Vertebrata</taxon>
        <taxon>Euteleostomi</taxon>
        <taxon>Actinopterygii</taxon>
        <taxon>Neopterygii</taxon>
        <taxon>Teleostei</taxon>
        <taxon>Albuliformes</taxon>
        <taxon>Albulidae</taxon>
        <taxon>Albula</taxon>
    </lineage>
</organism>
<evidence type="ECO:0000313" key="3">
    <source>
        <dbReference type="Proteomes" id="UP000824540"/>
    </source>
</evidence>